<reference evidence="2 3" key="1">
    <citation type="journal article" date="2019" name="Nat. Ecol. Evol.">
        <title>Megaphylogeny resolves global patterns of mushroom evolution.</title>
        <authorList>
            <person name="Varga T."/>
            <person name="Krizsan K."/>
            <person name="Foldi C."/>
            <person name="Dima B."/>
            <person name="Sanchez-Garcia M."/>
            <person name="Sanchez-Ramirez S."/>
            <person name="Szollosi G.J."/>
            <person name="Szarkandi J.G."/>
            <person name="Papp V."/>
            <person name="Albert L."/>
            <person name="Andreopoulos W."/>
            <person name="Angelini C."/>
            <person name="Antonin V."/>
            <person name="Barry K.W."/>
            <person name="Bougher N.L."/>
            <person name="Buchanan P."/>
            <person name="Buyck B."/>
            <person name="Bense V."/>
            <person name="Catcheside P."/>
            <person name="Chovatia M."/>
            <person name="Cooper J."/>
            <person name="Damon W."/>
            <person name="Desjardin D."/>
            <person name="Finy P."/>
            <person name="Geml J."/>
            <person name="Haridas S."/>
            <person name="Hughes K."/>
            <person name="Justo A."/>
            <person name="Karasinski D."/>
            <person name="Kautmanova I."/>
            <person name="Kiss B."/>
            <person name="Kocsube S."/>
            <person name="Kotiranta H."/>
            <person name="LaButti K.M."/>
            <person name="Lechner B.E."/>
            <person name="Liimatainen K."/>
            <person name="Lipzen A."/>
            <person name="Lukacs Z."/>
            <person name="Mihaltcheva S."/>
            <person name="Morgado L.N."/>
            <person name="Niskanen T."/>
            <person name="Noordeloos M.E."/>
            <person name="Ohm R.A."/>
            <person name="Ortiz-Santana B."/>
            <person name="Ovrebo C."/>
            <person name="Racz N."/>
            <person name="Riley R."/>
            <person name="Savchenko A."/>
            <person name="Shiryaev A."/>
            <person name="Soop K."/>
            <person name="Spirin V."/>
            <person name="Szebenyi C."/>
            <person name="Tomsovsky M."/>
            <person name="Tulloss R.E."/>
            <person name="Uehling J."/>
            <person name="Grigoriev I.V."/>
            <person name="Vagvolgyi C."/>
            <person name="Papp T."/>
            <person name="Martin F.M."/>
            <person name="Miettinen O."/>
            <person name="Hibbett D.S."/>
            <person name="Nagy L.G."/>
        </authorList>
    </citation>
    <scope>NUCLEOTIDE SEQUENCE [LARGE SCALE GENOMIC DNA]</scope>
    <source>
        <strain evidence="2 3">HHB13444</strain>
    </source>
</reference>
<dbReference type="InParanoid" id="A0A5C3PVT8"/>
<dbReference type="AlphaFoldDB" id="A0A5C3PVT8"/>
<feature type="region of interest" description="Disordered" evidence="1">
    <location>
        <begin position="41"/>
        <end position="75"/>
    </location>
</feature>
<organism evidence="2 3">
    <name type="scientific">Polyporus arcularius HHB13444</name>
    <dbReference type="NCBI Taxonomy" id="1314778"/>
    <lineage>
        <taxon>Eukaryota</taxon>
        <taxon>Fungi</taxon>
        <taxon>Dikarya</taxon>
        <taxon>Basidiomycota</taxon>
        <taxon>Agaricomycotina</taxon>
        <taxon>Agaricomycetes</taxon>
        <taxon>Polyporales</taxon>
        <taxon>Polyporaceae</taxon>
        <taxon>Polyporus</taxon>
    </lineage>
</organism>
<evidence type="ECO:0000256" key="1">
    <source>
        <dbReference type="SAM" id="MobiDB-lite"/>
    </source>
</evidence>
<sequence length="142" mass="15852">MCLFSSSMHAPRRIFSAAHARKRPHITGSDVTHPDPAIRAASTRSLPQEPETQLEVLSPRTREPLASRPPVRPHHPHPHPLVAGLLPSMFCLLYLPLNLRSVQVLAPTNLLFIPAFRRGTTISAEHRRSRPRPESHQAPDSV</sequence>
<dbReference type="Proteomes" id="UP000308197">
    <property type="component" value="Unassembled WGS sequence"/>
</dbReference>
<evidence type="ECO:0000313" key="2">
    <source>
        <dbReference type="EMBL" id="TFK93581.1"/>
    </source>
</evidence>
<name>A0A5C3PVT8_9APHY</name>
<protein>
    <submittedName>
        <fullName evidence="2">Uncharacterized protein</fullName>
    </submittedName>
</protein>
<keyword evidence="3" id="KW-1185">Reference proteome</keyword>
<accession>A0A5C3PVT8</accession>
<dbReference type="EMBL" id="ML210979">
    <property type="protein sequence ID" value="TFK93581.1"/>
    <property type="molecule type" value="Genomic_DNA"/>
</dbReference>
<feature type="compositionally biased region" description="Basic and acidic residues" evidence="1">
    <location>
        <begin position="131"/>
        <end position="142"/>
    </location>
</feature>
<gene>
    <name evidence="2" type="ORF">K466DRAFT_580770</name>
</gene>
<evidence type="ECO:0000313" key="3">
    <source>
        <dbReference type="Proteomes" id="UP000308197"/>
    </source>
</evidence>
<feature type="region of interest" description="Disordered" evidence="1">
    <location>
        <begin position="123"/>
        <end position="142"/>
    </location>
</feature>
<proteinExistence type="predicted"/>